<feature type="compositionally biased region" description="Acidic residues" evidence="11">
    <location>
        <begin position="270"/>
        <end position="291"/>
    </location>
</feature>
<feature type="active site" evidence="10">
    <location>
        <position position="374"/>
    </location>
</feature>
<evidence type="ECO:0000256" key="7">
    <source>
        <dbReference type="ARBA" id="ARBA00022801"/>
    </source>
</evidence>
<feature type="domain" description="VLRF1" evidence="12">
    <location>
        <begin position="310"/>
        <end position="479"/>
    </location>
</feature>
<evidence type="ECO:0000256" key="9">
    <source>
        <dbReference type="ARBA" id="ARBA00023054"/>
    </source>
</evidence>
<dbReference type="GO" id="GO:0005737">
    <property type="term" value="C:cytoplasm"/>
    <property type="evidence" value="ECO:0007669"/>
    <property type="project" value="UniProtKB-SubCell"/>
</dbReference>
<keyword evidence="9" id="KW-0175">Coiled coil</keyword>
<proteinExistence type="inferred from homology"/>
<feature type="compositionally biased region" description="Basic and acidic residues" evidence="11">
    <location>
        <begin position="730"/>
        <end position="739"/>
    </location>
</feature>
<comment type="subcellular location">
    <subcellularLocation>
        <location evidence="1">Cytoplasm</location>
    </subcellularLocation>
</comment>
<dbReference type="PROSITE" id="PS52044">
    <property type="entry name" value="VLRF1"/>
    <property type="match status" value="1"/>
</dbReference>
<feature type="compositionally biased region" description="Basic and acidic residues" evidence="11">
    <location>
        <begin position="771"/>
        <end position="787"/>
    </location>
</feature>
<evidence type="ECO:0000256" key="11">
    <source>
        <dbReference type="SAM" id="MobiDB-lite"/>
    </source>
</evidence>
<keyword evidence="8" id="KW-0040">ANK repeat</keyword>
<reference evidence="13" key="1">
    <citation type="submission" date="2023-02" db="EMBL/GenBank/DDBJ databases">
        <title>Mating type loci evolution in Malassezia.</title>
        <authorList>
            <person name="Coelho M.A."/>
        </authorList>
    </citation>
    <scope>NUCLEOTIDE SEQUENCE</scope>
    <source>
        <strain evidence="13">CBS 14136</strain>
    </source>
</reference>
<accession>A0AAF0F9F7</accession>
<keyword evidence="7 10" id="KW-0378">Hydrolase</keyword>
<keyword evidence="5" id="KW-0677">Repeat</keyword>
<evidence type="ECO:0000313" key="13">
    <source>
        <dbReference type="EMBL" id="WFD42744.1"/>
    </source>
</evidence>
<sequence>MTDAGGSWRSSANTPLYVCNLPDQIVHYLQLRSSEYEEESSKSAETTQVPQSNARSYKDPNSFEKIGVPACTVCPGCEPFKTLAEQRTHFRSVWHRYNLVLKQREGASSALTRPELDQLCAEIEEEEELEDTDTLTALLDRLDLQSAPPRQDDVVSTNQTQIVREALRSPLIWFESRSDAPDNAKLEQTQLGVYRDVLAATSSAPAIDAPSAIAALKALQVPILSIRPEKNGWTGKRLQGTKQVGRAIQMDVLDGTSLLPRLIGRSNLYDDDLTDETMSESDTSSSDEEIQQESSALETSDPEPPISLPRMRYWTFLMMGGGHFAAAVVALNMYEQPLSERAKNRGTKQQRGVVVVAHKTFHRYTTRRKQGGAQSAHDTSGRHAKSAGANLRRYGEAQLKNDIHTLLSQPGWRALIEESEHVWVRAGMRAASGVLWHWPSGTSPLDAPYHDGTLSHIPIATQRPTLSEIMRCFFELTRVKLAHLTTEQLAEQDDAHREAIAAALRADAAANVPLPPPRPSKKPSIKPDVAERKLRERWERLLDMIRKGKLGVLEHFLERFEEELLRSDATLDQTRHDREKIDTPLPSWWRKEESKSTRLVPETLLQLAAAADQPELVQYFLERNANPTLPVSPVDTESAVATQHPFRTAYDLCSSKTTRAVFRRMMAEHPDWYAWDTMGPGGARVPSALTSDMLEAQASKARTRRNAMRDKMREREKAEADTQNAALTTEVDHPHETRNASETSASPQKPAARNTQRLGGAGAAPDASLSDDMRARIERERRARAAEARMQALKKS</sequence>
<feature type="compositionally biased region" description="Polar residues" evidence="11">
    <location>
        <begin position="740"/>
        <end position="757"/>
    </location>
</feature>
<evidence type="ECO:0000256" key="8">
    <source>
        <dbReference type="ARBA" id="ARBA00023043"/>
    </source>
</evidence>
<dbReference type="PANTHER" id="PTHR16036:SF2">
    <property type="entry name" value="TRNA ENDONUCLEASE ANKZF1"/>
    <property type="match status" value="1"/>
</dbReference>
<comment type="domain">
    <text evidence="10">The VLRF1 domain mediates binding to the 60S ribosomal subunit.</text>
</comment>
<comment type="similarity">
    <text evidence="2 10">Belongs to the ANKZF1/VMS1 family.</text>
</comment>
<keyword evidence="14" id="KW-1185">Reference proteome</keyword>
<evidence type="ECO:0000256" key="3">
    <source>
        <dbReference type="ARBA" id="ARBA00022490"/>
    </source>
</evidence>
<feature type="region of interest" description="Disordered" evidence="11">
    <location>
        <begin position="508"/>
        <end position="528"/>
    </location>
</feature>
<evidence type="ECO:0000256" key="5">
    <source>
        <dbReference type="ARBA" id="ARBA00022737"/>
    </source>
</evidence>
<evidence type="ECO:0000259" key="12">
    <source>
        <dbReference type="PROSITE" id="PS52044"/>
    </source>
</evidence>
<dbReference type="PANTHER" id="PTHR16036">
    <property type="entry name" value="ANKYRIN REPEAT AND ZINC FINGER DOMAIN-CONTAINING PROTEIN 1"/>
    <property type="match status" value="1"/>
</dbReference>
<evidence type="ECO:0000256" key="1">
    <source>
        <dbReference type="ARBA" id="ARBA00004496"/>
    </source>
</evidence>
<keyword evidence="6 10" id="KW-0255">Endonuclease</keyword>
<evidence type="ECO:0000313" key="14">
    <source>
        <dbReference type="Proteomes" id="UP001214628"/>
    </source>
</evidence>
<organism evidence="13 14">
    <name type="scientific">Malassezia psittaci</name>
    <dbReference type="NCBI Taxonomy" id="1821823"/>
    <lineage>
        <taxon>Eukaryota</taxon>
        <taxon>Fungi</taxon>
        <taxon>Dikarya</taxon>
        <taxon>Basidiomycota</taxon>
        <taxon>Ustilaginomycotina</taxon>
        <taxon>Malasseziomycetes</taxon>
        <taxon>Malasseziales</taxon>
        <taxon>Malasseziaceae</taxon>
        <taxon>Malassezia</taxon>
    </lineage>
</organism>
<dbReference type="EMBL" id="CP118375">
    <property type="protein sequence ID" value="WFD42744.1"/>
    <property type="molecule type" value="Genomic_DNA"/>
</dbReference>
<dbReference type="AlphaFoldDB" id="A0AAF0F9F7"/>
<feature type="region of interest" description="Disordered" evidence="11">
    <location>
        <begin position="37"/>
        <end position="60"/>
    </location>
</feature>
<dbReference type="Pfam" id="PF18826">
    <property type="entry name" value="bVLRF1"/>
    <property type="match status" value="1"/>
</dbReference>
<feature type="region of interest" description="Disordered" evidence="11">
    <location>
        <begin position="696"/>
        <end position="796"/>
    </location>
</feature>
<dbReference type="Proteomes" id="UP001214628">
    <property type="component" value="Chromosome 1"/>
</dbReference>
<evidence type="ECO:0000256" key="10">
    <source>
        <dbReference type="PROSITE-ProRule" id="PRU01389"/>
    </source>
</evidence>
<dbReference type="GO" id="GO:0004519">
    <property type="term" value="F:endonuclease activity"/>
    <property type="evidence" value="ECO:0007669"/>
    <property type="project" value="UniProtKB-KW"/>
</dbReference>
<feature type="region of interest" description="Disordered" evidence="11">
    <location>
        <begin position="270"/>
        <end position="304"/>
    </location>
</feature>
<keyword evidence="3 10" id="KW-0963">Cytoplasm</keyword>
<gene>
    <name evidence="13" type="ORF">MPSI1_001393</name>
</gene>
<dbReference type="InterPro" id="IPR047139">
    <property type="entry name" value="ANKZ1/VMS1"/>
</dbReference>
<dbReference type="InterPro" id="IPR041175">
    <property type="entry name" value="VLRF1/Vms1"/>
</dbReference>
<evidence type="ECO:0000256" key="2">
    <source>
        <dbReference type="ARBA" id="ARBA00009262"/>
    </source>
</evidence>
<evidence type="ECO:0000256" key="4">
    <source>
        <dbReference type="ARBA" id="ARBA00022722"/>
    </source>
</evidence>
<feature type="region of interest" description="Disordered" evidence="11">
    <location>
        <begin position="364"/>
        <end position="387"/>
    </location>
</feature>
<feature type="compositionally biased region" description="Basic and acidic residues" evidence="11">
    <location>
        <begin position="707"/>
        <end position="720"/>
    </location>
</feature>
<protein>
    <recommendedName>
        <fullName evidence="12">VLRF1 domain-containing protein</fullName>
    </recommendedName>
</protein>
<feature type="compositionally biased region" description="Polar residues" evidence="11">
    <location>
        <begin position="46"/>
        <end position="55"/>
    </location>
</feature>
<dbReference type="GO" id="GO:0016787">
    <property type="term" value="F:hydrolase activity"/>
    <property type="evidence" value="ECO:0007669"/>
    <property type="project" value="UniProtKB-KW"/>
</dbReference>
<evidence type="ECO:0000256" key="6">
    <source>
        <dbReference type="ARBA" id="ARBA00022759"/>
    </source>
</evidence>
<name>A0AAF0F9F7_9BASI</name>
<keyword evidence="4 10" id="KW-0540">Nuclease</keyword>
<dbReference type="GO" id="GO:0036503">
    <property type="term" value="P:ERAD pathway"/>
    <property type="evidence" value="ECO:0007669"/>
    <property type="project" value="TreeGrafter"/>
</dbReference>